<dbReference type="Gene3D" id="3.30.1390.10">
    <property type="match status" value="1"/>
</dbReference>
<feature type="transmembrane region" description="Helical" evidence="1">
    <location>
        <begin position="136"/>
        <end position="153"/>
    </location>
</feature>
<dbReference type="Pfam" id="PF00542">
    <property type="entry name" value="Ribosomal_L12"/>
    <property type="match status" value="1"/>
</dbReference>
<sequence length="154" mass="17176">MDNARIGLSEAKNFVDDLIESKEPVSAADEILGEIKNLLKNNQKIEAVKLAKSATGLGLKEAKDLVESIDDMTLDQLLASFNGKSVSRFSSKIQTLNNEGELKNIHSFEKNWETSDNKEKNKPDFEDNSSANKTKAIILILAAIAAVMFYFYYR</sequence>
<dbReference type="SUPFAM" id="SSF54736">
    <property type="entry name" value="ClpS-like"/>
    <property type="match status" value="1"/>
</dbReference>
<keyword evidence="4" id="KW-1185">Reference proteome</keyword>
<reference evidence="3 4" key="1">
    <citation type="submission" date="2020-11" db="EMBL/GenBank/DDBJ databases">
        <title>Kaistella gelatinilytica sp. nov., a flavobacterium isolated from Antarctic Soil.</title>
        <authorList>
            <person name="Li J."/>
        </authorList>
    </citation>
    <scope>NUCLEOTIDE SEQUENCE [LARGE SCALE GENOMIC DNA]</scope>
    <source>
        <strain evidence="3 4">G5-32</strain>
    </source>
</reference>
<dbReference type="Proteomes" id="UP000660070">
    <property type="component" value="Unassembled WGS sequence"/>
</dbReference>
<keyword evidence="1" id="KW-0812">Transmembrane</keyword>
<proteinExistence type="predicted"/>
<keyword evidence="1" id="KW-0472">Membrane</keyword>
<accession>A0ABS0FBA9</accession>
<dbReference type="InterPro" id="IPR013823">
    <property type="entry name" value="Ribosomal_bL12_C"/>
</dbReference>
<keyword evidence="3" id="KW-0687">Ribonucleoprotein</keyword>
<dbReference type="GO" id="GO:0005840">
    <property type="term" value="C:ribosome"/>
    <property type="evidence" value="ECO:0007669"/>
    <property type="project" value="UniProtKB-KW"/>
</dbReference>
<name>A0ABS0FBA9_9FLAO</name>
<dbReference type="EMBL" id="JADPVI010000001">
    <property type="protein sequence ID" value="MBF8456967.1"/>
    <property type="molecule type" value="Genomic_DNA"/>
</dbReference>
<gene>
    <name evidence="3" type="ORF">IV494_07190</name>
</gene>
<evidence type="ECO:0000313" key="4">
    <source>
        <dbReference type="Proteomes" id="UP000660070"/>
    </source>
</evidence>
<comment type="caution">
    <text evidence="3">The sequence shown here is derived from an EMBL/GenBank/DDBJ whole genome shotgun (WGS) entry which is preliminary data.</text>
</comment>
<keyword evidence="3" id="KW-0689">Ribosomal protein</keyword>
<keyword evidence="1" id="KW-1133">Transmembrane helix</keyword>
<protein>
    <submittedName>
        <fullName evidence="3">Ribosomal protein L7/L12</fullName>
    </submittedName>
</protein>
<organism evidence="3 4">
    <name type="scientific">Kaistella gelatinilytica</name>
    <dbReference type="NCBI Taxonomy" id="2787636"/>
    <lineage>
        <taxon>Bacteria</taxon>
        <taxon>Pseudomonadati</taxon>
        <taxon>Bacteroidota</taxon>
        <taxon>Flavobacteriia</taxon>
        <taxon>Flavobacteriales</taxon>
        <taxon>Weeksellaceae</taxon>
        <taxon>Chryseobacterium group</taxon>
        <taxon>Kaistella</taxon>
    </lineage>
</organism>
<feature type="domain" description="Large ribosomal subunit protein bL12 C-terminal" evidence="2">
    <location>
        <begin position="42"/>
        <end position="71"/>
    </location>
</feature>
<evidence type="ECO:0000256" key="1">
    <source>
        <dbReference type="SAM" id="Phobius"/>
    </source>
</evidence>
<dbReference type="InterPro" id="IPR014719">
    <property type="entry name" value="Ribosomal_bL12_C/ClpS-like"/>
</dbReference>
<evidence type="ECO:0000259" key="2">
    <source>
        <dbReference type="Pfam" id="PF00542"/>
    </source>
</evidence>
<evidence type="ECO:0000313" key="3">
    <source>
        <dbReference type="EMBL" id="MBF8456967.1"/>
    </source>
</evidence>